<sequence length="143" mass="15366">MPTHLIKLAVGVRDVDHIRDLQSRRLQTRDGGVPVVPVHTRNVPKRGADVCDGGSLYWVIRGSVAVRQRVIAIDAARNAEGEPACILWLDPGLVDTVPVTHRPFQGWRYLEPAAAPPDLSGSGADGGDLPPEMAAELRALGLL</sequence>
<dbReference type="Proteomes" id="UP000584642">
    <property type="component" value="Unassembled WGS sequence"/>
</dbReference>
<accession>A0ABX2TN00</accession>
<proteinExistence type="predicted"/>
<dbReference type="EMBL" id="JABFDB010000040">
    <property type="protein sequence ID" value="NYZ24485.1"/>
    <property type="molecule type" value="Genomic_DNA"/>
</dbReference>
<gene>
    <name evidence="1" type="ORF">HND93_32685</name>
</gene>
<comment type="caution">
    <text evidence="1">The sequence shown here is derived from an EMBL/GenBank/DDBJ whole genome shotgun (WGS) entry which is preliminary data.</text>
</comment>
<evidence type="ECO:0000313" key="2">
    <source>
        <dbReference type="Proteomes" id="UP000584642"/>
    </source>
</evidence>
<protein>
    <submittedName>
        <fullName evidence="1">DUF1489 domain-containing protein</fullName>
    </submittedName>
</protein>
<dbReference type="Pfam" id="PF07370">
    <property type="entry name" value="DUF1489"/>
    <property type="match status" value="1"/>
</dbReference>
<dbReference type="InterPro" id="IPR008320">
    <property type="entry name" value="UCP032025"/>
</dbReference>
<dbReference type="PIRSF" id="PIRSF032025">
    <property type="entry name" value="UCP032025"/>
    <property type="match status" value="1"/>
</dbReference>
<dbReference type="RefSeq" id="WP_180286257.1">
    <property type="nucleotide sequence ID" value="NZ_JABFDB010000040.1"/>
</dbReference>
<reference evidence="1 2" key="1">
    <citation type="submission" date="2020-05" db="EMBL/GenBank/DDBJ databases">
        <title>Azospirillum oleiclasticum sp. nov, a nitrogen-fixing and heavy crude oil-emulsifying bacterium isolated from the crude oil of Yumen Oilfield.</title>
        <authorList>
            <person name="Wu D."/>
            <person name="Cai M."/>
            <person name="Zhang X."/>
        </authorList>
    </citation>
    <scope>NUCLEOTIDE SEQUENCE [LARGE SCALE GENOMIC DNA]</scope>
    <source>
        <strain evidence="1 2">ROY-1-1-2</strain>
    </source>
</reference>
<name>A0ABX2TN00_9PROT</name>
<keyword evidence="2" id="KW-1185">Reference proteome</keyword>
<evidence type="ECO:0000313" key="1">
    <source>
        <dbReference type="EMBL" id="NYZ24485.1"/>
    </source>
</evidence>
<organism evidence="1 2">
    <name type="scientific">Azospirillum oleiclasticum</name>
    <dbReference type="NCBI Taxonomy" id="2735135"/>
    <lineage>
        <taxon>Bacteria</taxon>
        <taxon>Pseudomonadati</taxon>
        <taxon>Pseudomonadota</taxon>
        <taxon>Alphaproteobacteria</taxon>
        <taxon>Rhodospirillales</taxon>
        <taxon>Azospirillaceae</taxon>
        <taxon>Azospirillum</taxon>
    </lineage>
</organism>